<dbReference type="OrthoDB" id="167576at2759"/>
<dbReference type="EMBL" id="AZGY01000003">
    <property type="protein sequence ID" value="KZZ99333.1"/>
    <property type="molecule type" value="Genomic_DNA"/>
</dbReference>
<gene>
    <name evidence="8" type="ORF">AAL_01905</name>
</gene>
<comment type="caution">
    <text evidence="5">Lacks conserved residue(s) required for the propagation of feature annotation.</text>
</comment>
<dbReference type="GO" id="GO:0006508">
    <property type="term" value="P:proteolysis"/>
    <property type="evidence" value="ECO:0007669"/>
    <property type="project" value="UniProtKB-KW"/>
</dbReference>
<dbReference type="Pfam" id="PF25435">
    <property type="entry name" value="PalB_C"/>
    <property type="match status" value="1"/>
</dbReference>
<dbReference type="InterPro" id="IPR022682">
    <property type="entry name" value="Calpain_domain_III"/>
</dbReference>
<dbReference type="InterPro" id="IPR038765">
    <property type="entry name" value="Papain-like_cys_pep_sf"/>
</dbReference>
<evidence type="ECO:0000256" key="2">
    <source>
        <dbReference type="ARBA" id="ARBA00022670"/>
    </source>
</evidence>
<dbReference type="InterPro" id="IPR022683">
    <property type="entry name" value="Calpain_III"/>
</dbReference>
<dbReference type="InterPro" id="IPR036213">
    <property type="entry name" value="Calpain_III_sf"/>
</dbReference>
<organism evidence="8 9">
    <name type="scientific">Moelleriella libera RCEF 2490</name>
    <dbReference type="NCBI Taxonomy" id="1081109"/>
    <lineage>
        <taxon>Eukaryota</taxon>
        <taxon>Fungi</taxon>
        <taxon>Dikarya</taxon>
        <taxon>Ascomycota</taxon>
        <taxon>Pezizomycotina</taxon>
        <taxon>Sordariomycetes</taxon>
        <taxon>Hypocreomycetidae</taxon>
        <taxon>Hypocreales</taxon>
        <taxon>Clavicipitaceae</taxon>
        <taxon>Moelleriella</taxon>
    </lineage>
</organism>
<dbReference type="GO" id="GO:0004198">
    <property type="term" value="F:calcium-dependent cysteine-type endopeptidase activity"/>
    <property type="evidence" value="ECO:0007669"/>
    <property type="project" value="InterPro"/>
</dbReference>
<dbReference type="SMART" id="SM00720">
    <property type="entry name" value="calpain_III"/>
    <property type="match status" value="1"/>
</dbReference>
<dbReference type="Pfam" id="PF00648">
    <property type="entry name" value="Peptidase_C2"/>
    <property type="match status" value="1"/>
</dbReference>
<dbReference type="PROSITE" id="PS50203">
    <property type="entry name" value="CALPAIN_CAT"/>
    <property type="match status" value="1"/>
</dbReference>
<keyword evidence="4" id="KW-0788">Thiol protease</keyword>
<dbReference type="AlphaFoldDB" id="A0A168F083"/>
<feature type="region of interest" description="Disordered" evidence="6">
    <location>
        <begin position="337"/>
        <end position="363"/>
    </location>
</feature>
<dbReference type="STRING" id="1081109.A0A168F083"/>
<evidence type="ECO:0000256" key="6">
    <source>
        <dbReference type="SAM" id="MobiDB-lite"/>
    </source>
</evidence>
<dbReference type="Gene3D" id="3.90.70.10">
    <property type="entry name" value="Cysteine proteinases"/>
    <property type="match status" value="1"/>
</dbReference>
<proteinExistence type="inferred from homology"/>
<keyword evidence="2" id="KW-0645">Protease</keyword>
<dbReference type="SUPFAM" id="SSF49758">
    <property type="entry name" value="Calpain large subunit, middle domain (domain III)"/>
    <property type="match status" value="2"/>
</dbReference>
<evidence type="ECO:0000256" key="1">
    <source>
        <dbReference type="ARBA" id="ARBA00010193"/>
    </source>
</evidence>
<dbReference type="SMART" id="SM00230">
    <property type="entry name" value="CysPc"/>
    <property type="match status" value="1"/>
</dbReference>
<name>A0A168F083_9HYPO</name>
<dbReference type="SUPFAM" id="SSF54001">
    <property type="entry name" value="Cysteine proteinases"/>
    <property type="match status" value="1"/>
</dbReference>
<accession>A0A168F083</accession>
<protein>
    <submittedName>
        <fullName evidence="8">PALB protein</fullName>
    </submittedName>
</protein>
<dbReference type="Proteomes" id="UP000078544">
    <property type="component" value="Unassembled WGS sequence"/>
</dbReference>
<evidence type="ECO:0000256" key="5">
    <source>
        <dbReference type="PROSITE-ProRule" id="PRU00239"/>
    </source>
</evidence>
<evidence type="ECO:0000256" key="4">
    <source>
        <dbReference type="ARBA" id="ARBA00022807"/>
    </source>
</evidence>
<dbReference type="Pfam" id="PF01067">
    <property type="entry name" value="Calpain_III"/>
    <property type="match status" value="1"/>
</dbReference>
<dbReference type="PANTHER" id="PTHR46143">
    <property type="entry name" value="CALPAIN-7"/>
    <property type="match status" value="1"/>
</dbReference>
<evidence type="ECO:0000259" key="7">
    <source>
        <dbReference type="PROSITE" id="PS50203"/>
    </source>
</evidence>
<keyword evidence="3" id="KW-0378">Hydrolase</keyword>
<dbReference type="Gene3D" id="2.60.120.380">
    <property type="match status" value="1"/>
</dbReference>
<comment type="similarity">
    <text evidence="1">Belongs to the peptidase C2 family. PalB/RIM13 subfamily.</text>
</comment>
<dbReference type="PANTHER" id="PTHR46143:SF1">
    <property type="entry name" value="CALPAIN-7"/>
    <property type="match status" value="1"/>
</dbReference>
<evidence type="ECO:0000256" key="3">
    <source>
        <dbReference type="ARBA" id="ARBA00022801"/>
    </source>
</evidence>
<evidence type="ECO:0000313" key="8">
    <source>
        <dbReference type="EMBL" id="KZZ99333.1"/>
    </source>
</evidence>
<feature type="domain" description="Calpain catalytic" evidence="7">
    <location>
        <begin position="222"/>
        <end position="390"/>
    </location>
</feature>
<keyword evidence="9" id="KW-1185">Reference proteome</keyword>
<evidence type="ECO:0000313" key="9">
    <source>
        <dbReference type="Proteomes" id="UP000078544"/>
    </source>
</evidence>
<dbReference type="InterPro" id="IPR001300">
    <property type="entry name" value="Peptidase_C2_calpain_cat"/>
</dbReference>
<comment type="caution">
    <text evidence="8">The sequence shown here is derived from an EMBL/GenBank/DDBJ whole genome shotgun (WGS) entry which is preliminary data.</text>
</comment>
<dbReference type="InterPro" id="IPR051297">
    <property type="entry name" value="PalB/RIM13"/>
</dbReference>
<sequence>MEKEARAEELLVATSTEAEALAHAIKAAELYMTAAKEAPHKANAARLRRKCHQLISLAESLKTRISMTGVSVGSSTGHQVSESQSPVSMHLLKQGSSLYGNHFPPWVGDDLNQDYEKVFSDNLAFCDDTQFKLSDAQTNSFLAWLRPKELFKLGTHSDQQSLENAMMEVSGASDLVQDITTDCSVVASLSAAFGVLTGKHSVLSSIFHPFDHEKGRPKLSPSALLEKAYLKVRGGYDFPGSNSGTDLWVLIGWIPEQIFLQREDINLNDFWVRIESAYQSQNVVVTLGTGRVSADEEQIMGLIGEHDYAVENMDTSDGARRLLIKNPWCDGPSIRTRGWFTPQSPNSAEPLPPSSAKDKLSHQGRQSSRLWVAIEDVAQHFESMYLNWNPALFSHREDRHFSWEIPSKVHQASLVKNPQYAVSSPQNGTIWILISRHFVDAELDIARGRRGPLAAVAGQLGYMSILIFENAGHRVQISGGESYRGPYVDSPQTLARFQARGNERLTIAVDQQELPLPRYAFTMSLFSCCPLQVTEASEAMSQITEQHGAWTRRTAGGNPSCFTYYQNPQYSLCVLHATPASILLSTDVDDIHVRIDVVWARGHRVTTVRQRDLVASSGEYRRSCAVADIGILEPGNYTLVCSTFDAGQLANFVLRIGSMYSINVTSVATEAAGRLSTKIPRLLVSQGDGRHRLAVTASWLTRASVAMSSRAGSSHQSRRFHTSSSSMVRISVVHGWGPEQVSVAVSGNDGFMDPSMSVRTPQFDIEPERVRKQGLWVIVESMGSHDASLLMEGEIQSDSPVRVGIWESV</sequence>
<reference evidence="8 9" key="1">
    <citation type="journal article" date="2016" name="Genome Biol. Evol.">
        <title>Divergent and convergent evolution of fungal pathogenicity.</title>
        <authorList>
            <person name="Shang Y."/>
            <person name="Xiao G."/>
            <person name="Zheng P."/>
            <person name="Cen K."/>
            <person name="Zhan S."/>
            <person name="Wang C."/>
        </authorList>
    </citation>
    <scope>NUCLEOTIDE SEQUENCE [LARGE SCALE GENOMIC DNA]</scope>
    <source>
        <strain evidence="8 9">RCEF 2490</strain>
    </source>
</reference>